<keyword evidence="6 11" id="KW-1133">Transmembrane helix</keyword>
<dbReference type="InterPro" id="IPR006182">
    <property type="entry name" value="FliF_N_dom"/>
</dbReference>
<evidence type="ECO:0000256" key="4">
    <source>
        <dbReference type="ARBA" id="ARBA00022475"/>
    </source>
</evidence>
<dbReference type="InterPro" id="IPR013556">
    <property type="entry name" value="Flag_M-ring_C"/>
</dbReference>
<comment type="caution">
    <text evidence="14">The sequence shown here is derived from an EMBL/GenBank/DDBJ whole genome shotgun (WGS) entry which is preliminary data.</text>
</comment>
<dbReference type="InterPro" id="IPR045851">
    <property type="entry name" value="AMP-bd_C_sf"/>
</dbReference>
<evidence type="ECO:0000256" key="9">
    <source>
        <dbReference type="PIRNR" id="PIRNR004862"/>
    </source>
</evidence>
<organism evidence="14 15">
    <name type="scientific">Sphingobium boeckii</name>
    <dbReference type="NCBI Taxonomy" id="1082345"/>
    <lineage>
        <taxon>Bacteria</taxon>
        <taxon>Pseudomonadati</taxon>
        <taxon>Pseudomonadota</taxon>
        <taxon>Alphaproteobacteria</taxon>
        <taxon>Sphingomonadales</taxon>
        <taxon>Sphingomonadaceae</taxon>
        <taxon>Sphingobium</taxon>
    </lineage>
</organism>
<evidence type="ECO:0000259" key="12">
    <source>
        <dbReference type="Pfam" id="PF01514"/>
    </source>
</evidence>
<dbReference type="PIRSF" id="PIRSF004862">
    <property type="entry name" value="FliF"/>
    <property type="match status" value="1"/>
</dbReference>
<feature type="region of interest" description="Disordered" evidence="10">
    <location>
        <begin position="1"/>
        <end position="21"/>
    </location>
</feature>
<evidence type="ECO:0000256" key="11">
    <source>
        <dbReference type="SAM" id="Phobius"/>
    </source>
</evidence>
<dbReference type="GO" id="GO:0003774">
    <property type="term" value="F:cytoskeletal motor activity"/>
    <property type="evidence" value="ECO:0007669"/>
    <property type="project" value="InterPro"/>
</dbReference>
<feature type="region of interest" description="Disordered" evidence="10">
    <location>
        <begin position="298"/>
        <end position="321"/>
    </location>
</feature>
<dbReference type="GO" id="GO:0071973">
    <property type="term" value="P:bacterial-type flagellum-dependent cell motility"/>
    <property type="evidence" value="ECO:0007669"/>
    <property type="project" value="InterPro"/>
</dbReference>
<evidence type="ECO:0000259" key="13">
    <source>
        <dbReference type="Pfam" id="PF08345"/>
    </source>
</evidence>
<evidence type="ECO:0000256" key="8">
    <source>
        <dbReference type="ARBA" id="ARBA00023143"/>
    </source>
</evidence>
<dbReference type="Pfam" id="PF08345">
    <property type="entry name" value="YscJ_FliF_C"/>
    <property type="match status" value="1"/>
</dbReference>
<dbReference type="RefSeq" id="WP_184018908.1">
    <property type="nucleotide sequence ID" value="NZ_JACIJC010000004.1"/>
</dbReference>
<dbReference type="Gene3D" id="3.30.300.30">
    <property type="match status" value="1"/>
</dbReference>
<dbReference type="Proteomes" id="UP000549617">
    <property type="component" value="Unassembled WGS sequence"/>
</dbReference>
<dbReference type="GO" id="GO:0005886">
    <property type="term" value="C:plasma membrane"/>
    <property type="evidence" value="ECO:0007669"/>
    <property type="project" value="UniProtKB-SubCell"/>
</dbReference>
<keyword evidence="14" id="KW-0282">Flagellum</keyword>
<keyword evidence="14" id="KW-0969">Cilium</keyword>
<keyword evidence="8 9" id="KW-0975">Bacterial flagellum</keyword>
<dbReference type="Pfam" id="PF01514">
    <property type="entry name" value="YscJ_FliF"/>
    <property type="match status" value="1"/>
</dbReference>
<evidence type="ECO:0000256" key="1">
    <source>
        <dbReference type="ARBA" id="ARBA00004117"/>
    </source>
</evidence>
<evidence type="ECO:0000313" key="15">
    <source>
        <dbReference type="Proteomes" id="UP000549617"/>
    </source>
</evidence>
<proteinExistence type="inferred from homology"/>
<sequence>MSDLVTLPPEPSAPRSIQPRRADWSPAGILSQARQFTAQPAFAKAMPAIAVASLIGMSALAWSAFSQPPQRDLFAGLADGDKAVVADALRSAGVDYTLDNKSGALSVSEADYHEARMLLASQGLPKGAPDSESMISNMPMGASRAVEDQRLRAAREADLARTIEEMDAVKSARVHLAVEQPSVFLRDRSAPAASVMLQLQNGRSLSDGQVHAMAYLVASSVPGLSPEGVSVVDQTGRLLSRNGDASSAASDRQIDIQQRMEKRYVESLNALLTPMLGAGNFTTEVHADVDFAEVQATRESYPQDTSAVREERGAWTKDGEPVGASGIPGAISNQAPTASQVQAAPGASLTLPVAGAPVPPTPARTTENYNRTFELGREVSVTKQPVGSIKRLSVAVALRDPATGKPRSKAEIAAVDALVKGAVGFDQARGDQIAISSRKFADVTEEAVPWWQQDWIAMVARNVTALLVVILLVFGIGRPMLKRRAAAGQAPGAGKASKAALGGEIASALADRARTGNDSEVTIDMIEAAPGYTARADLIRNFVRQDPARAALVVRDLIQADSRSNARGD</sequence>
<name>A0A7W9AJ56_9SPHN</name>
<keyword evidence="7 11" id="KW-0472">Membrane</keyword>
<feature type="domain" description="Flagellar M-ring C-terminal" evidence="13">
    <location>
        <begin position="272"/>
        <end position="440"/>
    </location>
</feature>
<keyword evidence="4" id="KW-1003">Cell membrane</keyword>
<reference evidence="14 15" key="1">
    <citation type="submission" date="2020-08" db="EMBL/GenBank/DDBJ databases">
        <title>Genomic Encyclopedia of Type Strains, Phase IV (KMG-IV): sequencing the most valuable type-strain genomes for metagenomic binning, comparative biology and taxonomic classification.</title>
        <authorList>
            <person name="Goeker M."/>
        </authorList>
    </citation>
    <scope>NUCLEOTIDE SEQUENCE [LARGE SCALE GENOMIC DNA]</scope>
    <source>
        <strain evidence="14 15">DSM 25079</strain>
    </source>
</reference>
<dbReference type="NCBIfam" id="TIGR00206">
    <property type="entry name" value="fliF"/>
    <property type="match status" value="1"/>
</dbReference>
<dbReference type="PANTHER" id="PTHR30046">
    <property type="entry name" value="FLAGELLAR M-RING PROTEIN"/>
    <property type="match status" value="1"/>
</dbReference>
<evidence type="ECO:0000256" key="5">
    <source>
        <dbReference type="ARBA" id="ARBA00022692"/>
    </source>
</evidence>
<keyword evidence="14" id="KW-0966">Cell projection</keyword>
<keyword evidence="5 11" id="KW-0812">Transmembrane</keyword>
<comment type="subcellular location">
    <subcellularLocation>
        <location evidence="1 9">Bacterial flagellum basal body</location>
    </subcellularLocation>
    <subcellularLocation>
        <location evidence="2">Cell membrane</location>
        <topology evidence="2">Multi-pass membrane protein</topology>
    </subcellularLocation>
</comment>
<dbReference type="GO" id="GO:0009431">
    <property type="term" value="C:bacterial-type flagellum basal body, MS ring"/>
    <property type="evidence" value="ECO:0007669"/>
    <property type="project" value="InterPro"/>
</dbReference>
<dbReference type="InterPro" id="IPR043427">
    <property type="entry name" value="YscJ/FliF"/>
</dbReference>
<accession>A0A7W9AJ56</accession>
<protein>
    <recommendedName>
        <fullName evidence="9">Flagellar M-ring protein</fullName>
    </recommendedName>
</protein>
<gene>
    <name evidence="14" type="ORF">FHS49_002478</name>
</gene>
<dbReference type="InterPro" id="IPR000067">
    <property type="entry name" value="FlgMring_FliF"/>
</dbReference>
<dbReference type="PRINTS" id="PR01009">
    <property type="entry name" value="FLGMRINGFLIF"/>
</dbReference>
<feature type="transmembrane region" description="Helical" evidence="11">
    <location>
        <begin position="455"/>
        <end position="476"/>
    </location>
</feature>
<keyword evidence="15" id="KW-1185">Reference proteome</keyword>
<evidence type="ECO:0000256" key="6">
    <source>
        <dbReference type="ARBA" id="ARBA00022989"/>
    </source>
</evidence>
<dbReference type="PANTHER" id="PTHR30046:SF0">
    <property type="entry name" value="FLAGELLAR M-RING PROTEIN"/>
    <property type="match status" value="1"/>
</dbReference>
<evidence type="ECO:0000256" key="7">
    <source>
        <dbReference type="ARBA" id="ARBA00023136"/>
    </source>
</evidence>
<evidence type="ECO:0000256" key="2">
    <source>
        <dbReference type="ARBA" id="ARBA00004651"/>
    </source>
</evidence>
<feature type="compositionally biased region" description="Basic and acidic residues" evidence="10">
    <location>
        <begin position="307"/>
        <end position="320"/>
    </location>
</feature>
<feature type="domain" description="Flagellar M-ring N-terminal" evidence="12">
    <location>
        <begin position="66"/>
        <end position="240"/>
    </location>
</feature>
<comment type="function">
    <text evidence="9">The M ring may be actively involved in energy transduction.</text>
</comment>
<evidence type="ECO:0000256" key="3">
    <source>
        <dbReference type="ARBA" id="ARBA00007971"/>
    </source>
</evidence>
<dbReference type="AlphaFoldDB" id="A0A7W9AJ56"/>
<evidence type="ECO:0000256" key="10">
    <source>
        <dbReference type="SAM" id="MobiDB-lite"/>
    </source>
</evidence>
<comment type="similarity">
    <text evidence="3 9">Belongs to the FliF family.</text>
</comment>
<evidence type="ECO:0000313" key="14">
    <source>
        <dbReference type="EMBL" id="MBB5686454.1"/>
    </source>
</evidence>
<dbReference type="EMBL" id="JACIJC010000004">
    <property type="protein sequence ID" value="MBB5686454.1"/>
    <property type="molecule type" value="Genomic_DNA"/>
</dbReference>